<dbReference type="Proteomes" id="UP001163046">
    <property type="component" value="Unassembled WGS sequence"/>
</dbReference>
<evidence type="ECO:0000313" key="4">
    <source>
        <dbReference type="EMBL" id="KAJ7387764.1"/>
    </source>
</evidence>
<feature type="coiled-coil region" evidence="2">
    <location>
        <begin position="397"/>
        <end position="424"/>
    </location>
</feature>
<keyword evidence="1" id="KW-0677">Repeat</keyword>
<feature type="coiled-coil region" evidence="2">
    <location>
        <begin position="570"/>
        <end position="652"/>
    </location>
</feature>
<dbReference type="PANTHER" id="PTHR11915">
    <property type="entry name" value="SPECTRIN/FILAMIN RELATED CYTOSKELETAL PROTEIN"/>
    <property type="match status" value="1"/>
</dbReference>
<dbReference type="Pfam" id="PF00435">
    <property type="entry name" value="Spectrin"/>
    <property type="match status" value="9"/>
</dbReference>
<name>A0A9X0D7I1_9CNID</name>
<evidence type="ECO:0000256" key="1">
    <source>
        <dbReference type="ARBA" id="ARBA00022737"/>
    </source>
</evidence>
<organism evidence="4 5">
    <name type="scientific">Desmophyllum pertusum</name>
    <dbReference type="NCBI Taxonomy" id="174260"/>
    <lineage>
        <taxon>Eukaryota</taxon>
        <taxon>Metazoa</taxon>
        <taxon>Cnidaria</taxon>
        <taxon>Anthozoa</taxon>
        <taxon>Hexacorallia</taxon>
        <taxon>Scleractinia</taxon>
        <taxon>Caryophylliina</taxon>
        <taxon>Caryophylliidae</taxon>
        <taxon>Desmophyllum</taxon>
    </lineage>
</organism>
<accession>A0A9X0D7I1</accession>
<dbReference type="OrthoDB" id="10016565at2759"/>
<dbReference type="CDD" id="cd00176">
    <property type="entry name" value="SPEC"/>
    <property type="match status" value="4"/>
</dbReference>
<dbReference type="InterPro" id="IPR018159">
    <property type="entry name" value="Spectrin/alpha-actinin"/>
</dbReference>
<keyword evidence="5" id="KW-1185">Reference proteome</keyword>
<evidence type="ECO:0000313" key="5">
    <source>
        <dbReference type="Proteomes" id="UP001163046"/>
    </source>
</evidence>
<proteinExistence type="predicted"/>
<feature type="coiled-coil region" evidence="2">
    <location>
        <begin position="231"/>
        <end position="303"/>
    </location>
</feature>
<gene>
    <name evidence="4" type="ORF">OS493_001107</name>
</gene>
<dbReference type="AlphaFoldDB" id="A0A9X0D7I1"/>
<dbReference type="InterPro" id="IPR002017">
    <property type="entry name" value="Spectrin_repeat"/>
</dbReference>
<feature type="coiled-coil region" evidence="2">
    <location>
        <begin position="1094"/>
        <end position="1121"/>
    </location>
</feature>
<dbReference type="SUPFAM" id="SSF46966">
    <property type="entry name" value="Spectrin repeat"/>
    <property type="match status" value="10"/>
</dbReference>
<evidence type="ECO:0000256" key="2">
    <source>
        <dbReference type="SAM" id="Coils"/>
    </source>
</evidence>
<dbReference type="Gene3D" id="1.20.58.60">
    <property type="match status" value="9"/>
</dbReference>
<reference evidence="4" key="1">
    <citation type="submission" date="2023-01" db="EMBL/GenBank/DDBJ databases">
        <title>Genome assembly of the deep-sea coral Lophelia pertusa.</title>
        <authorList>
            <person name="Herrera S."/>
            <person name="Cordes E."/>
        </authorList>
    </citation>
    <scope>NUCLEOTIDE SEQUENCE</scope>
    <source>
        <strain evidence="4">USNM1676648</strain>
        <tissue evidence="4">Polyp</tissue>
    </source>
</reference>
<keyword evidence="2" id="KW-0175">Coiled coil</keyword>
<dbReference type="SMART" id="SM00150">
    <property type="entry name" value="SPEC"/>
    <property type="match status" value="9"/>
</dbReference>
<feature type="region of interest" description="Disordered" evidence="3">
    <location>
        <begin position="750"/>
        <end position="777"/>
    </location>
</feature>
<dbReference type="EMBL" id="MU825873">
    <property type="protein sequence ID" value="KAJ7387764.1"/>
    <property type="molecule type" value="Genomic_DNA"/>
</dbReference>
<sequence length="1169" mass="131697">MFTVNSTRCAQRLDKLSARADQRLGRLQHVLLQSQEFHVSFAEFLEKLGRVEEQIALQAPVSGVYGTAKEQNQQQKLVNDIIQQQEPLFEQLVRAGRNVLDTSEPGPDREALENKLTDTTQRWDSVKRQTADRQEQLDQVLPLAKEFHGEMQDIKPWLSDAEKRLQSVEPDVCDQRSIDKQLDTLSDLKKEIADRKPIVETTKDTSSSLTNSCSADKYVIEGEEQDVRKRFDNLSGEVPRLEENLTTLKEALEQYNKALEPVEELLERTEKSLASREPTGINVDKGKEQLKAVEDLLSSLRAREPDVNDLMEAGDKLTSAMDPKSAEVPRVKQEVEAVYKRYNDLLESLNNEKDQLEKETEKALKFQDALRNLEEWLPRVEDAVAAQEPISSDPEVVKQQLQQAEALRDELAKNKALLDTLEDTGREIIADSSEDPQVVRDVRGELNKIISPVDVILRKLAERQVKLQNALLRSQEFQVSFDEFMAKLDTFEEQLASHEPISAVHETVQVQRQENEALQKDLALQDPVFEKLVQNGQGVVDALDDAPERDAMEQKISELKTRWQDVKGKVDDRQDQLIKVETEAQKFRQEADSLSLLLADAEQQVEAFEPLTVDIDSIAKQKELVQQIQGMVDKLKSDVREVGGSAEELKEQAERDVPVVKAETDDFVARIEKLSASLDERGDQLSALEAASHDYHVTVQKVEDVFSEAYDVVDAPVVCGTDTESATQQLAKIKELSAILDGHAPEVQNITHSSPAKLPTCRRSSRSCSRSSDLRRKISPTRSRITDDFNAKVDELEGCIQDAREKLAAVGPVSTDPTAVEKQLDLVRDLKAQLEEKKPTLEDAQGLCGKLTDQNKDEPLIVAAIKDKLDKVESPFEDLKAKITELEGRLQAAQIRSQEFSVSFNEFKDKLQDMEELSANQQPVSAVYDTLKQQRNDDEELQETIRHQEPVFDQLMKNGNNLLESAEPGAEKDELEAKLADIEKRWNDIKQNTSEHLVRVNSALPESQKYNESASSLGPWLTETEEKLASLEPIVASQDSLEKLSNAVGLLRDDINQHRPDRDSVNEKSEAVIELTEADGDIVRSEAQDAVERYDKLDTALAAREKELQDVQQLLDQYNSLMQPVEKAVEKVDAALESQGPVSADVAKNKEDLDNTKVSVNFISLRIYL</sequence>
<protein>
    <submittedName>
        <fullName evidence="4">Uncharacterized protein</fullName>
    </submittedName>
</protein>
<comment type="caution">
    <text evidence="4">The sequence shown here is derived from an EMBL/GenBank/DDBJ whole genome shotgun (WGS) entry which is preliminary data.</text>
</comment>
<evidence type="ECO:0000256" key="3">
    <source>
        <dbReference type="SAM" id="MobiDB-lite"/>
    </source>
</evidence>
<feature type="coiled-coil region" evidence="2">
    <location>
        <begin position="332"/>
        <end position="369"/>
    </location>
</feature>